<reference evidence="8" key="1">
    <citation type="submission" date="2018-05" db="EMBL/GenBank/DDBJ databases">
        <authorList>
            <person name="Lanie J.A."/>
            <person name="Ng W.-L."/>
            <person name="Kazmierczak K.M."/>
            <person name="Andrzejewski T.M."/>
            <person name="Davidsen T.M."/>
            <person name="Wayne K.J."/>
            <person name="Tettelin H."/>
            <person name="Glass J.I."/>
            <person name="Rusch D."/>
            <person name="Podicherti R."/>
            <person name="Tsui H.-C.T."/>
            <person name="Winkler M.E."/>
        </authorList>
    </citation>
    <scope>NUCLEOTIDE SEQUENCE</scope>
</reference>
<dbReference type="GO" id="GO:0003906">
    <property type="term" value="F:DNA-(apurinic or apyrimidinic site) endonuclease activity"/>
    <property type="evidence" value="ECO:0007669"/>
    <property type="project" value="TreeGrafter"/>
</dbReference>
<dbReference type="Gene3D" id="1.10.1670.10">
    <property type="entry name" value="Helix-hairpin-Helix base-excision DNA repair enzymes (C-terminal)"/>
    <property type="match status" value="1"/>
</dbReference>
<sequence length="217" mass="25007">MRSTDLPVVLRNLRKSIKSWPVPVVTAISYQRNPFMVLVSCLLSLRTRDEITDAASKRLFILASSPKKLLDLDPKQVEEAIYPVAFYRDKTVRLYEICQSLIDENEGKVPETLDQLLRLKGVGRKTANLTLVLGHNRLGICVDIHVHRITNRWGYVQTNSPNETEAALRYKLPKRYWKEFNNLLVSFGQNICKPQSPHCSKCEVSEYCKQTGVNRYR</sequence>
<protein>
    <recommendedName>
        <fullName evidence="7">HhH-GPD domain-containing protein</fullName>
    </recommendedName>
</protein>
<dbReference type="CDD" id="cd00056">
    <property type="entry name" value="ENDO3c"/>
    <property type="match status" value="1"/>
</dbReference>
<keyword evidence="3" id="KW-0378">Hydrolase</keyword>
<evidence type="ECO:0000256" key="1">
    <source>
        <dbReference type="ARBA" id="ARBA00008343"/>
    </source>
</evidence>
<dbReference type="Pfam" id="PF00730">
    <property type="entry name" value="HhH-GPD"/>
    <property type="match status" value="1"/>
</dbReference>
<dbReference type="PIRSF" id="PIRSF001435">
    <property type="entry name" value="Nth"/>
    <property type="match status" value="1"/>
</dbReference>
<dbReference type="InterPro" id="IPR023170">
    <property type="entry name" value="HhH_base_excis_C"/>
</dbReference>
<keyword evidence="4" id="KW-0234">DNA repair</keyword>
<dbReference type="AlphaFoldDB" id="A0A381YZY5"/>
<dbReference type="Pfam" id="PF00633">
    <property type="entry name" value="HHH"/>
    <property type="match status" value="1"/>
</dbReference>
<feature type="domain" description="HhH-GPD" evidence="7">
    <location>
        <begin position="43"/>
        <end position="190"/>
    </location>
</feature>
<accession>A0A381YZY5</accession>
<evidence type="ECO:0000259" key="7">
    <source>
        <dbReference type="SMART" id="SM00478"/>
    </source>
</evidence>
<organism evidence="8">
    <name type="scientific">marine metagenome</name>
    <dbReference type="NCBI Taxonomy" id="408172"/>
    <lineage>
        <taxon>unclassified sequences</taxon>
        <taxon>metagenomes</taxon>
        <taxon>ecological metagenomes</taxon>
    </lineage>
</organism>
<dbReference type="InterPro" id="IPR000445">
    <property type="entry name" value="HhH_motif"/>
</dbReference>
<gene>
    <name evidence="8" type="ORF">METZ01_LOCUS134891</name>
</gene>
<evidence type="ECO:0000256" key="2">
    <source>
        <dbReference type="ARBA" id="ARBA00022763"/>
    </source>
</evidence>
<dbReference type="EMBL" id="UINC01019381">
    <property type="protein sequence ID" value="SVA82037.1"/>
    <property type="molecule type" value="Genomic_DNA"/>
</dbReference>
<dbReference type="GO" id="GO:0006285">
    <property type="term" value="P:base-excision repair, AP site formation"/>
    <property type="evidence" value="ECO:0007669"/>
    <property type="project" value="TreeGrafter"/>
</dbReference>
<comment type="similarity">
    <text evidence="1">Belongs to the Nth/MutY family.</text>
</comment>
<dbReference type="GO" id="GO:0016829">
    <property type="term" value="F:lyase activity"/>
    <property type="evidence" value="ECO:0007669"/>
    <property type="project" value="UniProtKB-KW"/>
</dbReference>
<keyword evidence="6" id="KW-0326">Glycosidase</keyword>
<dbReference type="FunFam" id="1.10.340.30:FF:000001">
    <property type="entry name" value="Endonuclease III"/>
    <property type="match status" value="1"/>
</dbReference>
<dbReference type="GO" id="GO:0006289">
    <property type="term" value="P:nucleotide-excision repair"/>
    <property type="evidence" value="ECO:0007669"/>
    <property type="project" value="TreeGrafter"/>
</dbReference>
<dbReference type="InterPro" id="IPR011257">
    <property type="entry name" value="DNA_glycosylase"/>
</dbReference>
<dbReference type="PANTHER" id="PTHR43286:SF1">
    <property type="entry name" value="ENDONUCLEASE III-LIKE PROTEIN 1"/>
    <property type="match status" value="1"/>
</dbReference>
<dbReference type="PANTHER" id="PTHR43286">
    <property type="entry name" value="ENDONUCLEASE III-LIKE PROTEIN 1"/>
    <property type="match status" value="1"/>
</dbReference>
<proteinExistence type="inferred from homology"/>
<dbReference type="Gene3D" id="1.10.340.30">
    <property type="entry name" value="Hypothetical protein, domain 2"/>
    <property type="match status" value="1"/>
</dbReference>
<evidence type="ECO:0000256" key="5">
    <source>
        <dbReference type="ARBA" id="ARBA00023239"/>
    </source>
</evidence>
<evidence type="ECO:0000313" key="8">
    <source>
        <dbReference type="EMBL" id="SVA82037.1"/>
    </source>
</evidence>
<keyword evidence="5" id="KW-0456">Lyase</keyword>
<keyword evidence="2" id="KW-0227">DNA damage</keyword>
<dbReference type="SUPFAM" id="SSF48150">
    <property type="entry name" value="DNA-glycosylase"/>
    <property type="match status" value="1"/>
</dbReference>
<dbReference type="SMART" id="SM00478">
    <property type="entry name" value="ENDO3c"/>
    <property type="match status" value="1"/>
</dbReference>
<dbReference type="InterPro" id="IPR003265">
    <property type="entry name" value="HhH-GPD_domain"/>
</dbReference>
<dbReference type="GO" id="GO:0000703">
    <property type="term" value="F:oxidized pyrimidine nucleobase lesion DNA N-glycosylase activity"/>
    <property type="evidence" value="ECO:0007669"/>
    <property type="project" value="TreeGrafter"/>
</dbReference>
<evidence type="ECO:0000256" key="3">
    <source>
        <dbReference type="ARBA" id="ARBA00022801"/>
    </source>
</evidence>
<dbReference type="GO" id="GO:0003677">
    <property type="term" value="F:DNA binding"/>
    <property type="evidence" value="ECO:0007669"/>
    <property type="project" value="InterPro"/>
</dbReference>
<evidence type="ECO:0000256" key="4">
    <source>
        <dbReference type="ARBA" id="ARBA00023204"/>
    </source>
</evidence>
<name>A0A381YZY5_9ZZZZ</name>
<evidence type="ECO:0000256" key="6">
    <source>
        <dbReference type="ARBA" id="ARBA00023295"/>
    </source>
</evidence>